<dbReference type="InterPro" id="IPR011256">
    <property type="entry name" value="Reg_factor_effector_dom_sf"/>
</dbReference>
<dbReference type="PANTHER" id="PTHR30204">
    <property type="entry name" value="REDOX-CYCLING DRUG-SENSING TRANSCRIPTIONAL ACTIVATOR SOXR"/>
    <property type="match status" value="1"/>
</dbReference>
<dbReference type="InterPro" id="IPR029442">
    <property type="entry name" value="GyrI-like"/>
</dbReference>
<feature type="coiled-coil region" evidence="2">
    <location>
        <begin position="70"/>
        <end position="104"/>
    </location>
</feature>
<keyword evidence="5" id="KW-1185">Reference proteome</keyword>
<dbReference type="SMART" id="SM00871">
    <property type="entry name" value="AraC_E_bind"/>
    <property type="match status" value="1"/>
</dbReference>
<feature type="domain" description="HTH merR-type" evidence="3">
    <location>
        <begin position="2"/>
        <end position="71"/>
    </location>
</feature>
<dbReference type="InterPro" id="IPR009061">
    <property type="entry name" value="DNA-bd_dom_put_sf"/>
</dbReference>
<name>A0ABV4UVY2_9BACL</name>
<dbReference type="PANTHER" id="PTHR30204:SF97">
    <property type="entry name" value="MERR FAMILY REGULATORY PROTEIN"/>
    <property type="match status" value="1"/>
</dbReference>
<protein>
    <submittedName>
        <fullName evidence="4">MerR family transcriptional regulator</fullName>
    </submittedName>
</protein>
<keyword evidence="1" id="KW-0238">DNA-binding</keyword>
<evidence type="ECO:0000259" key="3">
    <source>
        <dbReference type="PROSITE" id="PS50937"/>
    </source>
</evidence>
<dbReference type="SUPFAM" id="SSF46955">
    <property type="entry name" value="Putative DNA-binding domain"/>
    <property type="match status" value="1"/>
</dbReference>
<dbReference type="Proteomes" id="UP001575622">
    <property type="component" value="Unassembled WGS sequence"/>
</dbReference>
<gene>
    <name evidence="4" type="ORF">ACEU3E_00350</name>
</gene>
<dbReference type="Gene3D" id="1.10.1660.10">
    <property type="match status" value="1"/>
</dbReference>
<dbReference type="InterPro" id="IPR010499">
    <property type="entry name" value="AraC_E-bd"/>
</dbReference>
<evidence type="ECO:0000313" key="5">
    <source>
        <dbReference type="Proteomes" id="UP001575622"/>
    </source>
</evidence>
<dbReference type="Pfam" id="PF13411">
    <property type="entry name" value="MerR_1"/>
    <property type="match status" value="1"/>
</dbReference>
<accession>A0ABV4UVY2</accession>
<evidence type="ECO:0000256" key="2">
    <source>
        <dbReference type="SAM" id="Coils"/>
    </source>
</evidence>
<dbReference type="SMART" id="SM00422">
    <property type="entry name" value="HTH_MERR"/>
    <property type="match status" value="1"/>
</dbReference>
<dbReference type="InterPro" id="IPR000551">
    <property type="entry name" value="MerR-type_HTH_dom"/>
</dbReference>
<dbReference type="PROSITE" id="PS50937">
    <property type="entry name" value="HTH_MERR_2"/>
    <property type="match status" value="1"/>
</dbReference>
<evidence type="ECO:0000313" key="4">
    <source>
        <dbReference type="EMBL" id="MFB0840610.1"/>
    </source>
</evidence>
<dbReference type="RefSeq" id="WP_373947761.1">
    <property type="nucleotide sequence ID" value="NZ_JBHDLN010000001.1"/>
</dbReference>
<sequence length="272" mass="32175">MLYKIGEFSKINKISQRMLRYYDEKSLLKPRKDEVNGYRYYTNDDIETVSKIKLLRKYLFSMEEIKKVLEMDSEAIKDRFEQKIAELNEKAIEYRDVIEEMKNYIQPKKNIDRVNAYDVLWGVRKPFHAFCLRKVVDEAALEVLLEQLHNHVNKMNAVVTGKAFSVFHSVEESDVYQYDVEVGQPLLLEREITDSRIKCFEETNYISTIHMGNYDSISFAYSALYDWAHSHGYSLDGPFIEKYYTDRSVTIDQNEFVTEVSIAIDPHQYEKT</sequence>
<evidence type="ECO:0000256" key="1">
    <source>
        <dbReference type="ARBA" id="ARBA00023125"/>
    </source>
</evidence>
<dbReference type="InterPro" id="IPR047057">
    <property type="entry name" value="MerR_fam"/>
</dbReference>
<dbReference type="Pfam" id="PF06445">
    <property type="entry name" value="GyrI-like"/>
    <property type="match status" value="1"/>
</dbReference>
<proteinExistence type="predicted"/>
<dbReference type="EMBL" id="JBHDLN010000001">
    <property type="protein sequence ID" value="MFB0840610.1"/>
    <property type="molecule type" value="Genomic_DNA"/>
</dbReference>
<organism evidence="4 5">
    <name type="scientific">Paenibacillus oleatilyticus</name>
    <dbReference type="NCBI Taxonomy" id="2594886"/>
    <lineage>
        <taxon>Bacteria</taxon>
        <taxon>Bacillati</taxon>
        <taxon>Bacillota</taxon>
        <taxon>Bacilli</taxon>
        <taxon>Bacillales</taxon>
        <taxon>Paenibacillaceae</taxon>
        <taxon>Paenibacillus</taxon>
    </lineage>
</organism>
<dbReference type="Gene3D" id="3.20.80.10">
    <property type="entry name" value="Regulatory factor, effector binding domain"/>
    <property type="match status" value="1"/>
</dbReference>
<keyword evidence="2" id="KW-0175">Coiled coil</keyword>
<comment type="caution">
    <text evidence="4">The sequence shown here is derived from an EMBL/GenBank/DDBJ whole genome shotgun (WGS) entry which is preliminary data.</text>
</comment>
<dbReference type="SUPFAM" id="SSF55136">
    <property type="entry name" value="Probable bacterial effector-binding domain"/>
    <property type="match status" value="1"/>
</dbReference>
<reference evidence="4 5" key="1">
    <citation type="submission" date="2024-09" db="EMBL/GenBank/DDBJ databases">
        <authorList>
            <person name="Makale K.P.P."/>
            <person name="Makhzoum A."/>
            <person name="Rantong G."/>
            <person name="Rahube T.O."/>
        </authorList>
    </citation>
    <scope>NUCLEOTIDE SEQUENCE [LARGE SCALE GENOMIC DNA]</scope>
    <source>
        <strain evidence="4 5">KM_D13</strain>
    </source>
</reference>